<dbReference type="AlphaFoldDB" id="A0A0G0PNZ3"/>
<organism evidence="2 3">
    <name type="scientific">Candidatus Woesebacteria bacterium GW2011_GWA1_39_8</name>
    <dbReference type="NCBI Taxonomy" id="1618552"/>
    <lineage>
        <taxon>Bacteria</taxon>
        <taxon>Candidatus Woeseibacteriota</taxon>
    </lineage>
</organism>
<keyword evidence="1" id="KW-1133">Transmembrane helix</keyword>
<dbReference type="Proteomes" id="UP000034793">
    <property type="component" value="Unassembled WGS sequence"/>
</dbReference>
<keyword evidence="1" id="KW-0812">Transmembrane</keyword>
<name>A0A0G0PNZ3_9BACT</name>
<evidence type="ECO:0000313" key="2">
    <source>
        <dbReference type="EMBL" id="KKR29899.1"/>
    </source>
</evidence>
<accession>A0A0G0PNZ3</accession>
<feature type="transmembrane region" description="Helical" evidence="1">
    <location>
        <begin position="9"/>
        <end position="30"/>
    </location>
</feature>
<feature type="transmembrane region" description="Helical" evidence="1">
    <location>
        <begin position="104"/>
        <end position="124"/>
    </location>
</feature>
<dbReference type="InterPro" id="IPR043993">
    <property type="entry name" value="T4SS_pilin"/>
</dbReference>
<comment type="caution">
    <text evidence="2">The sequence shown here is derived from an EMBL/GenBank/DDBJ whole genome shotgun (WGS) entry which is preliminary data.</text>
</comment>
<feature type="transmembrane region" description="Helical" evidence="1">
    <location>
        <begin position="71"/>
        <end position="92"/>
    </location>
</feature>
<reference evidence="2 3" key="1">
    <citation type="journal article" date="2015" name="Nature">
        <title>rRNA introns, odd ribosomes, and small enigmatic genomes across a large radiation of phyla.</title>
        <authorList>
            <person name="Brown C.T."/>
            <person name="Hug L.A."/>
            <person name="Thomas B.C."/>
            <person name="Sharon I."/>
            <person name="Castelle C.J."/>
            <person name="Singh A."/>
            <person name="Wilkins M.J."/>
            <person name="Williams K.H."/>
            <person name="Banfield J.F."/>
        </authorList>
    </citation>
    <scope>NUCLEOTIDE SEQUENCE [LARGE SCALE GENOMIC DNA]</scope>
</reference>
<dbReference type="EMBL" id="LBXL01000019">
    <property type="protein sequence ID" value="KKR29899.1"/>
    <property type="molecule type" value="Genomic_DNA"/>
</dbReference>
<gene>
    <name evidence="2" type="ORF">UT61_C0019G0016</name>
</gene>
<evidence type="ECO:0008006" key="4">
    <source>
        <dbReference type="Google" id="ProtNLM"/>
    </source>
</evidence>
<sequence>MFKNKKNILSYFISGVIMMVFIVPILTLAVDPPSPGELNPPAKDVSMNIKIENPFKKDTIKGLIETIVNDILIPIGGVVAVLMIMWAGFLYVTARGDPGQIKKAHDALLWAVIGAAILLGAWVISKAIGATIDQLKA</sequence>
<proteinExistence type="predicted"/>
<protein>
    <recommendedName>
        <fullName evidence="4">TrbC/VIRB2 family protein</fullName>
    </recommendedName>
</protein>
<evidence type="ECO:0000256" key="1">
    <source>
        <dbReference type="SAM" id="Phobius"/>
    </source>
</evidence>
<dbReference type="Pfam" id="PF18895">
    <property type="entry name" value="T4SS_pilin"/>
    <property type="match status" value="1"/>
</dbReference>
<keyword evidence="1" id="KW-0472">Membrane</keyword>
<evidence type="ECO:0000313" key="3">
    <source>
        <dbReference type="Proteomes" id="UP000034793"/>
    </source>
</evidence>